<evidence type="ECO:0000256" key="1">
    <source>
        <dbReference type="SAM" id="MobiDB-lite"/>
    </source>
</evidence>
<feature type="transmembrane region" description="Helical" evidence="2">
    <location>
        <begin position="955"/>
        <end position="972"/>
    </location>
</feature>
<feature type="transmembrane region" description="Helical" evidence="2">
    <location>
        <begin position="422"/>
        <end position="442"/>
    </location>
</feature>
<reference evidence="3 4" key="1">
    <citation type="submission" date="2024-02" db="EMBL/GenBank/DDBJ databases">
        <authorList>
            <person name="Chen Y."/>
            <person name="Shah S."/>
            <person name="Dougan E. K."/>
            <person name="Thang M."/>
            <person name="Chan C."/>
        </authorList>
    </citation>
    <scope>NUCLEOTIDE SEQUENCE [LARGE SCALE GENOMIC DNA]</scope>
</reference>
<evidence type="ECO:0000313" key="4">
    <source>
        <dbReference type="Proteomes" id="UP001642464"/>
    </source>
</evidence>
<protein>
    <submittedName>
        <fullName evidence="3">Uncharacterized protein</fullName>
    </submittedName>
</protein>
<keyword evidence="4" id="KW-1185">Reference proteome</keyword>
<feature type="transmembrane region" description="Helical" evidence="2">
    <location>
        <begin position="673"/>
        <end position="692"/>
    </location>
</feature>
<feature type="transmembrane region" description="Helical" evidence="2">
    <location>
        <begin position="712"/>
        <end position="733"/>
    </location>
</feature>
<evidence type="ECO:0000256" key="2">
    <source>
        <dbReference type="SAM" id="Phobius"/>
    </source>
</evidence>
<comment type="caution">
    <text evidence="3">The sequence shown here is derived from an EMBL/GenBank/DDBJ whole genome shotgun (WGS) entry which is preliminary data.</text>
</comment>
<dbReference type="Proteomes" id="UP001642464">
    <property type="component" value="Unassembled WGS sequence"/>
</dbReference>
<feature type="transmembrane region" description="Helical" evidence="2">
    <location>
        <begin position="644"/>
        <end position="661"/>
    </location>
</feature>
<feature type="transmembrane region" description="Helical" evidence="2">
    <location>
        <begin position="391"/>
        <end position="410"/>
    </location>
</feature>
<sequence>MVYTDADGKTFLYILYLESLQLDPSAADYLGSEAAIFWYVGDGAQYHSSQSVVLTDEPVRYAYCSFFSITMPNLPDRSQNVTMTLSVNDDHIGVAFLDFKDFGENDVFKESTVQLLTDAGVLATAKLHTASQARWSFTSPIEPTAGFFVDHTVDDQAKQLHDHIFPQAEPGPQERSDAQAEQAAEIEARKREAEPRRQAEREERRKAEEDAQARREAERKEQEEKEKARRQEEERKRDEERAATAREDDFRRDRDRAEEDRRTRESERRARWEEEEAERRRAEVDRRSRSSRLAEKRVEKRRFLGFLGWTHPSSSRPTVHHLAMLEAAGAAAAGYAAKTAYSYNRDRFHFNAKQRQHRIHQSQSMKLELWKLFREDVRDLFELTTSNMNTYMVVGALLVTCIIGFIFVGYQEFPMEPPWLLLIWNNSVFSAITFGILSVWLATHGSSSSNSAAIKILTQAVRPPVPGLSEVRAAMRLQEQYEKSGVKNFFMPPAFVPGATLGGRELPAFRAARRESTTASFRVSDREKETQSKRKFTEKSQMTDVHKEEAEATTWLEEGAHATDDISQLLATVDGGPGKSAAQYSHFWMLRKVQRGYACFDAYARISLTVSAQQLLLVGAYYAIALFMTKTEGWPEPSQNAATGWLSSATAAFAGCILYKLDLFVVKRQRRMVDTAIFLGPLVLTLAVHLAVLRDNNGRVGLRACDQFIPSWAPWSLALVACALHMAWIIIILKVSCPLKSRAGLPMSYRSSIYLDVFGWHSKRFRRTAANATMPKVTVQALPFMSKDRCAAAAFKEAKQISKVLKKFGGPEIVEHLSAAEAEDLHRMQVILEEDVKELEDHLNLPEYEPDDTQMADDGSWLQCCCEDGQGHAALYWVDAHSGQVQLTQPNRGEIIDLSRMSAIIRELQSRIDASPRNAAQEAVAAEARPFELMPEAPDMDETSKNLPWKCIQRSCWMQILLWCFTMVVILVDSDYHASRLAPADSYDRSLVKLVSVSQWPHRAFRPSALSCNPYAKKLLLSDQFEIYSAELNLEGSIEALGYQQSLLLRNLTLQPAIPTAELRSTWKSIGYLHNRGILLLLDRNGRAIVEHHVHRGSGYSAKPWTLSESLPQKLEVIEPIEGRGSQMCSTKGSGLVNMGWAIYASTDSGQVVILCPSAQRVLQPLHMIVSLRRKQASMSIMKLVDSHTGAVKLQREKIIGVQRDIYEGVLWLMVSTTEGSTEIRAWDVAVGQVGRWFLPTGRRWAQGLCLLGPNQGLIMAASADDSSTASNAELWRIIPKLNRRKA</sequence>
<dbReference type="EMBL" id="CAXAMM010006714">
    <property type="protein sequence ID" value="CAK9012040.1"/>
    <property type="molecule type" value="Genomic_DNA"/>
</dbReference>
<organism evidence="3 4">
    <name type="scientific">Durusdinium trenchii</name>
    <dbReference type="NCBI Taxonomy" id="1381693"/>
    <lineage>
        <taxon>Eukaryota</taxon>
        <taxon>Sar</taxon>
        <taxon>Alveolata</taxon>
        <taxon>Dinophyceae</taxon>
        <taxon>Suessiales</taxon>
        <taxon>Symbiodiniaceae</taxon>
        <taxon>Durusdinium</taxon>
    </lineage>
</organism>
<name>A0ABP0JCA2_9DINO</name>
<proteinExistence type="predicted"/>
<keyword evidence="2" id="KW-0472">Membrane</keyword>
<accession>A0ABP0JCA2</accession>
<feature type="region of interest" description="Disordered" evidence="1">
    <location>
        <begin position="166"/>
        <end position="291"/>
    </location>
</feature>
<gene>
    <name evidence="3" type="ORF">SCF082_LOCUS11356</name>
</gene>
<keyword evidence="2" id="KW-0812">Transmembrane</keyword>
<evidence type="ECO:0000313" key="3">
    <source>
        <dbReference type="EMBL" id="CAK9012040.1"/>
    </source>
</evidence>
<feature type="compositionally biased region" description="Basic and acidic residues" evidence="1">
    <location>
        <begin position="186"/>
        <end position="291"/>
    </location>
</feature>
<keyword evidence="2" id="KW-1133">Transmembrane helix</keyword>
<feature type="transmembrane region" description="Helical" evidence="2">
    <location>
        <begin position="602"/>
        <end position="624"/>
    </location>
</feature>